<feature type="coiled-coil region" evidence="1">
    <location>
        <begin position="466"/>
        <end position="571"/>
    </location>
</feature>
<gene>
    <name evidence="2" type="ORF">AAG747_00855</name>
</gene>
<name>A0AAW9RNQ0_9BACT</name>
<feature type="coiled-coil region" evidence="1">
    <location>
        <begin position="605"/>
        <end position="654"/>
    </location>
</feature>
<dbReference type="RefSeq" id="WP_346819221.1">
    <property type="nucleotide sequence ID" value="NZ_JBDKWZ010000001.1"/>
</dbReference>
<evidence type="ECO:0008006" key="4">
    <source>
        <dbReference type="Google" id="ProtNLM"/>
    </source>
</evidence>
<evidence type="ECO:0000313" key="3">
    <source>
        <dbReference type="Proteomes" id="UP001403385"/>
    </source>
</evidence>
<evidence type="ECO:0000313" key="2">
    <source>
        <dbReference type="EMBL" id="MEN7546434.1"/>
    </source>
</evidence>
<keyword evidence="3" id="KW-1185">Reference proteome</keyword>
<proteinExistence type="predicted"/>
<evidence type="ECO:0000256" key="1">
    <source>
        <dbReference type="SAM" id="Coils"/>
    </source>
</evidence>
<comment type="caution">
    <text evidence="2">The sequence shown here is derived from an EMBL/GenBank/DDBJ whole genome shotgun (WGS) entry which is preliminary data.</text>
</comment>
<dbReference type="Proteomes" id="UP001403385">
    <property type="component" value="Unassembled WGS sequence"/>
</dbReference>
<reference evidence="2 3" key="1">
    <citation type="submission" date="2024-04" db="EMBL/GenBank/DDBJ databases">
        <title>Novel genus in family Flammeovirgaceae.</title>
        <authorList>
            <person name="Nguyen T.H."/>
            <person name="Vuong T.Q."/>
            <person name="Le H."/>
            <person name="Kim S.-G."/>
        </authorList>
    </citation>
    <scope>NUCLEOTIDE SEQUENCE [LARGE SCALE GENOMIC DNA]</scope>
    <source>
        <strain evidence="2 3">JCM 23209</strain>
    </source>
</reference>
<protein>
    <recommendedName>
        <fullName evidence="4">ATP-binding protein</fullName>
    </recommendedName>
</protein>
<accession>A0AAW9RNQ0</accession>
<dbReference type="AlphaFoldDB" id="A0AAW9RNQ0"/>
<organism evidence="2 3">
    <name type="scientific">Rapidithrix thailandica</name>
    <dbReference type="NCBI Taxonomy" id="413964"/>
    <lineage>
        <taxon>Bacteria</taxon>
        <taxon>Pseudomonadati</taxon>
        <taxon>Bacteroidota</taxon>
        <taxon>Cytophagia</taxon>
        <taxon>Cytophagales</taxon>
        <taxon>Flammeovirgaceae</taxon>
        <taxon>Rapidithrix</taxon>
    </lineage>
</organism>
<feature type="coiled-coil region" evidence="1">
    <location>
        <begin position="319"/>
        <end position="408"/>
    </location>
</feature>
<dbReference type="SUPFAM" id="SSF52540">
    <property type="entry name" value="P-loop containing nucleoside triphosphate hydrolases"/>
    <property type="match status" value="1"/>
</dbReference>
<dbReference type="InterPro" id="IPR027417">
    <property type="entry name" value="P-loop_NTPase"/>
</dbReference>
<keyword evidence="1" id="KW-0175">Coiled coil</keyword>
<dbReference type="EMBL" id="JBDKWZ010000001">
    <property type="protein sequence ID" value="MEN7546434.1"/>
    <property type="molecule type" value="Genomic_DNA"/>
</dbReference>
<sequence>MLSKIALFNTRRHAKAILRLDKNSIQLVGENKIGKTTLIDTLNFLYMINSRHMTFDNGKYSFKDTIGHLFPYPNQSYIVFENHKGQAGGHFCILVKRKDDQVEYYKIDQAFDEINFFKENGELCKFTELTKQFLSTGVYFQKLDKKDLYREVYSSDHQRNAFVWLTDKVKRKGQALENSFTKVYRYLLNSKLIDADALKEALTVADNRHSEALTVFSDTTKLEEINRLKKLNQDIHNLKAVKEDFENFQLVVNEYKHSNQLAGKLLYSFQQKTLKELDFLRSELEQFDEQIVLFSKVKNELEPQRDKYLREETRVSIEIENKSRLIKSSEETLREIELLNPTGYEIEELVDVFQEEIIKLEEKAKELTYQFQNIERYQLNEQKQASRVRALQERIKVLQNKIRNQGKLLIHNISDDKPTQELLNALFSDKVLALEDRVLKPVSALLDNLKIGDGAIDISGIQPKPLQTLAEVKTELQECENELREESKTLEVLQKEQQKKREYEEINGQIKATKQKIEKVKLFRPNKNNIEQLASELKILEKQQEEWQQQLDEVKAEILKNNQLIAEYNQRKSAHKAKVYQYQEWQEEFSSQGFSLVEQLLDKPIEQLRQELKKEIGKQSDLKQRKTQMFHSLKQRLNSTLADEEEFIQKLTKELITIPDKEKMMGEFLDSLSHQFTEPVRKHLQIYEQFKVFIERFNREIDEYKISDLASIKIQLKDNSTLLNDLTKISKIIRITGFQVDVFNEFNSREQQAYLRVLEEYLREPKARNYNFDELFDIDVLVTDETGSKKTINLKRQNESTGTIRMINLILFLLIIKYFKVDDEENKVVFCVDELTIDPHNIGQLIRFCEKNGFILIFASNLQGIGIEKYYFMKRSMQNGNRVYLDETFTSLAKRKAGMSVLKD</sequence>
<feature type="coiled-coil region" evidence="1">
    <location>
        <begin position="221"/>
        <end position="290"/>
    </location>
</feature>